<comment type="caution">
    <text evidence="1">The sequence shown here is derived from an EMBL/GenBank/DDBJ whole genome shotgun (WGS) entry which is preliminary data.</text>
</comment>
<gene>
    <name evidence="1" type="ORF">Gohar_000164</name>
</gene>
<dbReference type="AlphaFoldDB" id="A0A7J9HZT7"/>
<name>A0A7J9HZT7_9ROSI</name>
<sequence length="69" mass="7864">MNQDVTASMKEFLKSRNLKRVDVLYDPVGGNLAKETRKLLNWVLRFLSLDSPLVKSLSSQLISFLLRIG</sequence>
<evidence type="ECO:0000313" key="2">
    <source>
        <dbReference type="Proteomes" id="UP000593560"/>
    </source>
</evidence>
<dbReference type="Proteomes" id="UP000593560">
    <property type="component" value="Unassembled WGS sequence"/>
</dbReference>
<protein>
    <submittedName>
        <fullName evidence="1">Uncharacterized protein</fullName>
    </submittedName>
</protein>
<keyword evidence="2" id="KW-1185">Reference proteome</keyword>
<proteinExistence type="predicted"/>
<accession>A0A7J9HZT7</accession>
<dbReference type="OrthoDB" id="10257049at2759"/>
<reference evidence="1 2" key="1">
    <citation type="journal article" date="2019" name="Genome Biol. Evol.">
        <title>Insights into the evolution of the New World diploid cottons (Gossypium, subgenus Houzingenia) based on genome sequencing.</title>
        <authorList>
            <person name="Grover C.E."/>
            <person name="Arick M.A. 2nd"/>
            <person name="Thrash A."/>
            <person name="Conover J.L."/>
            <person name="Sanders W.S."/>
            <person name="Peterson D.G."/>
            <person name="Frelichowski J.E."/>
            <person name="Scheffler J.A."/>
            <person name="Scheffler B.E."/>
            <person name="Wendel J.F."/>
        </authorList>
    </citation>
    <scope>NUCLEOTIDE SEQUENCE [LARGE SCALE GENOMIC DNA]</scope>
    <source>
        <strain evidence="1">0</strain>
        <tissue evidence="1">Leaf</tissue>
    </source>
</reference>
<dbReference type="EMBL" id="JABFAD010000013">
    <property type="protein sequence ID" value="MBA0815387.1"/>
    <property type="molecule type" value="Genomic_DNA"/>
</dbReference>
<evidence type="ECO:0000313" key="1">
    <source>
        <dbReference type="EMBL" id="MBA0815387.1"/>
    </source>
</evidence>
<organism evidence="1 2">
    <name type="scientific">Gossypium harknessii</name>
    <dbReference type="NCBI Taxonomy" id="34285"/>
    <lineage>
        <taxon>Eukaryota</taxon>
        <taxon>Viridiplantae</taxon>
        <taxon>Streptophyta</taxon>
        <taxon>Embryophyta</taxon>
        <taxon>Tracheophyta</taxon>
        <taxon>Spermatophyta</taxon>
        <taxon>Magnoliopsida</taxon>
        <taxon>eudicotyledons</taxon>
        <taxon>Gunneridae</taxon>
        <taxon>Pentapetalae</taxon>
        <taxon>rosids</taxon>
        <taxon>malvids</taxon>
        <taxon>Malvales</taxon>
        <taxon>Malvaceae</taxon>
        <taxon>Malvoideae</taxon>
        <taxon>Gossypium</taxon>
    </lineage>
</organism>